<dbReference type="EC" id="2.7.8.5" evidence="7"/>
<dbReference type="GO" id="GO:0005524">
    <property type="term" value="F:ATP binding"/>
    <property type="evidence" value="ECO:0007669"/>
    <property type="project" value="UniProtKB-KW"/>
</dbReference>
<comment type="catalytic activity">
    <reaction evidence="7">
        <text>a CDP-1,2-diacyl-sn-glycerol + sn-glycerol 3-phosphate = a 1,2-diacyl-sn-glycero-3-phospho-(1'-sn-glycero-3'-phosphate) + CMP + H(+)</text>
        <dbReference type="Rhea" id="RHEA:12593"/>
        <dbReference type="ChEBI" id="CHEBI:15378"/>
        <dbReference type="ChEBI" id="CHEBI:57597"/>
        <dbReference type="ChEBI" id="CHEBI:58332"/>
        <dbReference type="ChEBI" id="CHEBI:60110"/>
        <dbReference type="ChEBI" id="CHEBI:60377"/>
        <dbReference type="EC" id="2.7.8.5"/>
    </reaction>
</comment>
<dbReference type="OMA" id="NYGYRAT"/>
<evidence type="ECO:0000313" key="10">
    <source>
        <dbReference type="Proteomes" id="UP000033188"/>
    </source>
</evidence>
<dbReference type="VEuPathDB" id="PiroplasmaDB:BBBOND_0110070"/>
<evidence type="ECO:0000256" key="1">
    <source>
        <dbReference type="ARBA" id="ARBA00022516"/>
    </source>
</evidence>
<comment type="function">
    <text evidence="7">Functions in the biosynthesis of the anionic phospholipids phosphatidylglycerol and cardiolipin.</text>
</comment>
<dbReference type="UniPathway" id="UPA00084">
    <property type="reaction ID" value="UER00503"/>
</dbReference>
<evidence type="ECO:0000256" key="2">
    <source>
        <dbReference type="ARBA" id="ARBA00022679"/>
    </source>
</evidence>
<dbReference type="STRING" id="5866.A0A061D705"/>
<dbReference type="OrthoDB" id="10250191at2759"/>
<dbReference type="CDD" id="cd09135">
    <property type="entry name" value="PLDc_PGS1_euk_1"/>
    <property type="match status" value="1"/>
</dbReference>
<feature type="compositionally biased region" description="Basic and acidic residues" evidence="8">
    <location>
        <begin position="307"/>
        <end position="318"/>
    </location>
</feature>
<keyword evidence="5 7" id="KW-0594">Phospholipid biosynthesis</keyword>
<dbReference type="PANTHER" id="PTHR12586:SF1">
    <property type="entry name" value="CDP-DIACYLGLYCEROL--GLYCEROL-3-PHOSPHATE 3-PHOSPHATIDYLTRANSFERASE, MITOCHONDRIAL"/>
    <property type="match status" value="1"/>
</dbReference>
<dbReference type="GO" id="GO:0032049">
    <property type="term" value="P:cardiolipin biosynthetic process"/>
    <property type="evidence" value="ECO:0007669"/>
    <property type="project" value="InterPro"/>
</dbReference>
<dbReference type="InterPro" id="IPR016270">
    <property type="entry name" value="PGS1"/>
</dbReference>
<gene>
    <name evidence="9" type="ORF">BBBOND_0110070</name>
</gene>
<reference evidence="10" key="1">
    <citation type="journal article" date="2014" name="Nucleic Acids Res.">
        <title>The evolutionary dynamics of variant antigen genes in Babesia reveal a history of genomic innovation underlying host-parasite interaction.</title>
        <authorList>
            <person name="Jackson A.P."/>
            <person name="Otto T.D."/>
            <person name="Darby A."/>
            <person name="Ramaprasad A."/>
            <person name="Xia D."/>
            <person name="Echaide I.E."/>
            <person name="Farber M."/>
            <person name="Gahlot S."/>
            <person name="Gamble J."/>
            <person name="Gupta D."/>
            <person name="Gupta Y."/>
            <person name="Jackson L."/>
            <person name="Malandrin L."/>
            <person name="Malas T.B."/>
            <person name="Moussa E."/>
            <person name="Nair M."/>
            <person name="Reid A.J."/>
            <person name="Sanders M."/>
            <person name="Sharma J."/>
            <person name="Tracey A."/>
            <person name="Quail M.A."/>
            <person name="Weir W."/>
            <person name="Wastling J.M."/>
            <person name="Hall N."/>
            <person name="Willadsen P."/>
            <person name="Lingelbach K."/>
            <person name="Shiels B."/>
            <person name="Tait A."/>
            <person name="Berriman M."/>
            <person name="Allred D.R."/>
            <person name="Pain A."/>
        </authorList>
    </citation>
    <scope>NUCLEOTIDE SEQUENCE [LARGE SCALE GENOMIC DNA]</scope>
    <source>
        <strain evidence="10">Bond</strain>
    </source>
</reference>
<keyword evidence="2 7" id="KW-0808">Transferase</keyword>
<dbReference type="KEGG" id="bbig:BBBOND_0110070"/>
<name>A0A061D705_BABBI</name>
<dbReference type="CDD" id="cd09137">
    <property type="entry name" value="PLDc_PGS1_euk_2"/>
    <property type="match status" value="1"/>
</dbReference>
<keyword evidence="1 7" id="KW-0444">Lipid biosynthesis</keyword>
<dbReference type="SUPFAM" id="SSF56024">
    <property type="entry name" value="Phospholipase D/nuclease"/>
    <property type="match status" value="1"/>
</dbReference>
<dbReference type="RefSeq" id="XP_012766895.1">
    <property type="nucleotide sequence ID" value="XM_012911441.1"/>
</dbReference>
<keyword evidence="7" id="KW-0547">Nucleotide-binding</keyword>
<feature type="compositionally biased region" description="Polar residues" evidence="8">
    <location>
        <begin position="338"/>
        <end position="348"/>
    </location>
</feature>
<comment type="subcellular location">
    <subcellularLocation>
        <location evidence="7">Mitochondrion</location>
    </subcellularLocation>
</comment>
<evidence type="ECO:0000313" key="9">
    <source>
        <dbReference type="EMBL" id="CDR94709.1"/>
    </source>
</evidence>
<evidence type="ECO:0000256" key="4">
    <source>
        <dbReference type="ARBA" id="ARBA00023098"/>
    </source>
</evidence>
<dbReference type="PANTHER" id="PTHR12586">
    <property type="entry name" value="CDP-DIACYLGLYCEROL--SERINE O-PHOSPHATIDYLTRANSFERASE"/>
    <property type="match status" value="1"/>
</dbReference>
<keyword evidence="10" id="KW-1185">Reference proteome</keyword>
<dbReference type="GO" id="GO:0008444">
    <property type="term" value="F:CDP-diacylglycerol-glycerol-3-phosphate 3-phosphatidyltransferase activity"/>
    <property type="evidence" value="ECO:0007669"/>
    <property type="project" value="UniProtKB-EC"/>
</dbReference>
<organism evidence="9 10">
    <name type="scientific">Babesia bigemina</name>
    <dbReference type="NCBI Taxonomy" id="5866"/>
    <lineage>
        <taxon>Eukaryota</taxon>
        <taxon>Sar</taxon>
        <taxon>Alveolata</taxon>
        <taxon>Apicomplexa</taxon>
        <taxon>Aconoidasida</taxon>
        <taxon>Piroplasmida</taxon>
        <taxon>Babesiidae</taxon>
        <taxon>Babesia</taxon>
    </lineage>
</organism>
<dbReference type="GO" id="GO:0005739">
    <property type="term" value="C:mitochondrion"/>
    <property type="evidence" value="ECO:0007669"/>
    <property type="project" value="UniProtKB-SubCell"/>
</dbReference>
<dbReference type="EMBL" id="LK391707">
    <property type="protein sequence ID" value="CDR94709.1"/>
    <property type="molecule type" value="Genomic_DNA"/>
</dbReference>
<feature type="region of interest" description="Disordered" evidence="8">
    <location>
        <begin position="281"/>
        <end position="392"/>
    </location>
</feature>
<feature type="compositionally biased region" description="Basic and acidic residues" evidence="8">
    <location>
        <begin position="378"/>
        <end position="391"/>
    </location>
</feature>
<keyword evidence="4 7" id="KW-0443">Lipid metabolism</keyword>
<accession>A0A061D705</accession>
<evidence type="ECO:0000256" key="7">
    <source>
        <dbReference type="RuleBase" id="RU365024"/>
    </source>
</evidence>
<dbReference type="Proteomes" id="UP000033188">
    <property type="component" value="Chromosome 1"/>
</dbReference>
<comment type="pathway">
    <text evidence="7">Phospholipid metabolism; phosphatidylglycerol biosynthesis; phosphatidylglycerol from CDP-diacylglycerol: step 1/2.</text>
</comment>
<dbReference type="AlphaFoldDB" id="A0A061D705"/>
<evidence type="ECO:0000256" key="3">
    <source>
        <dbReference type="ARBA" id="ARBA00022737"/>
    </source>
</evidence>
<evidence type="ECO:0000256" key="8">
    <source>
        <dbReference type="SAM" id="MobiDB-lite"/>
    </source>
</evidence>
<proteinExistence type="inferred from homology"/>
<protein>
    <recommendedName>
        <fullName evidence="7">CDP-diacylglycerol--glycerol-3-phosphate 3-phosphatidyltransferase</fullName>
        <ecNumber evidence="7">2.7.8.5</ecNumber>
    </recommendedName>
</protein>
<evidence type="ECO:0000256" key="5">
    <source>
        <dbReference type="ARBA" id="ARBA00023209"/>
    </source>
</evidence>
<evidence type="ECO:0000256" key="6">
    <source>
        <dbReference type="ARBA" id="ARBA00023264"/>
    </source>
</evidence>
<sequence length="657" mass="74572">MADDTYLVCSVPPENVRFLASPDEFYRTLCKGYESAQKRVVLACLYVGCGELEEQLIRSIVTAKQRNDDLTVDVLVDKTRTSRVGSSGKIVSPLTQLQPYLAPGHQTKVSLLHNPLLGRLCSKVIKSPYCEAFGTMHIKVFIADDQCIITGANAGRDYFCDRYDRYMVVRDPLFADLMHTIVRTFQTASFELTENLTVEWHSDFVNPLEDNLLYRKQLYIRTAHMVNKCREILEKNRFHGHVDANGDVQPHPADCYTSNRSYRDCSPLSANSSYPEGCCDDEVDLGISDQESQDDPNSPHATWRKRTSSERSSLEGRPDLAAQQRRVTGLRGEDDQAQKSQNTDSSPDQAVRTKIPKTGGAVDAKTNTGSDYISVGRTNKESPHSRGERGRCGLSYILPDGATTDGSAEELETEQNGEKEGEYYCHIKICVQLPFTDPPFMQGATMLENWLLQYTRAGYSALIATAYMNFTERYMEMFKEILEIGKTRGKRHPLQVVTSSPYANSFYRDGSLKRNIALFYSTAATWLFKALRDEEGYPEDIYMEYNRPNHTFHAKGIWVLKDRIPVDVAHRSEEEFDAAVEPPCATVIGSSNYGRRSYGKDLEITFLVETNSPQIRRFMRRELYQMIKYSEYVNMDVVASRIGPHQHLIGHIMKSFL</sequence>
<keyword evidence="3" id="KW-0677">Repeat</keyword>
<keyword evidence="6 7" id="KW-1208">Phospholipid metabolism</keyword>
<comment type="similarity">
    <text evidence="7">Belongs to the CDP-alcohol phosphatidyltransferase class-II family.</text>
</comment>
<dbReference type="GeneID" id="24563250"/>
<keyword evidence="7" id="KW-0496">Mitochondrion</keyword>
<keyword evidence="7" id="KW-0067">ATP-binding</keyword>
<dbReference type="Gene3D" id="3.30.870.10">
    <property type="entry name" value="Endonuclease Chain A"/>
    <property type="match status" value="2"/>
</dbReference>